<sequence>MGSGWTLLTGQLLLAAVTADFTIFDNYNATDLSSSFGVDSQCMQALNATLSCDLLNTVQAAQGVDLEYWSQENVTTMCTADCSTSLEKWLSAVESDCSGQQVAHNGLVLDPKYMPLRYIGGYQLACLQDTAENWCFFESQSWVGSDYIRWDPAACYQEDETNIPAECSDPDFSTADMTSDMMAVTNLYDKELYCSECFLLMWRKRLEDPFLVSSNHTDYLLEQFDLLQTNCSTTMALTTSAPTLVSNTIATASATTTTTTSSTDQANATCTGQLVQPTDPSLPCEILTRNYNVSTGDARQVTGDYNCQFSNTTVCLPLPCELDTIYGGVTCTDLAANYSDANQNVTIPMLLQWNPKLAGSCDNLGPQALCKGCAGFHWMNGVQKPLTKPGLRRADIHQLHRYSHPQAQDSTTLQAATPALPTEPGAAAACGLYYSVKTGDTCQTIALRFGITLQDVKDLNDQLNDDCTNLWLDYAICVAPITKGATSTDGTCGPNYNNADCEDSGFGDCCSVNGYCGDGAAYCSANVCVSGACSNSTELISTDGTCNQTISCTGSGFGEYVDQALGVLEVDADRSRSCCSTSGYCGSGDDWCGPGNCMSGACDPDIGGKSLDGSCGPLFAGNKTCTGTQFGICCSTSGYCGNSTDYCARWRVSPDRPPREDVDGLDFERCAALHNAIVSYAWRSYGMPAPRERLPLPSWWEYHADEAEAVRSRLHPSIVEFLQRAYAIPRDSGISFFRYLHGLHAPSMLWFTQGFGQGDRFLTLYNTHAELGSNPDGLVYDQTDHTVHMNFSIEDMKLDEDEPEWLKLESVLSIYIDMIEHRKIVALPFSFFEDDAPAAAPNGSSQPRIDPASGARKPVVDYARPWVEAPYSKVDLEETLDIWADLIKAIETRMPGYAIDAAAAADADNQHGLVDAASLDAAGVPATGFARELLLRARRPRFVYLAPGVRLPTLDEFVAQPYRDVAFDDEGPHFVKPIRLFVVEHDVSQQPVPHDDAAGWPYNLLPGGAPCGFYLDLCWTQDPAPFEDAVLVRFPFELARRPDGSTPGVWRMDGVEKYGKPHGTQLLAVLENMYNNVTEGNWRVDEYGVAGGIAEFQEADARELEERYSIPVGPQRFW</sequence>
<dbReference type="CDD" id="cd00035">
    <property type="entry name" value="ChtBD1"/>
    <property type="match status" value="1"/>
</dbReference>
<evidence type="ECO:0000256" key="3">
    <source>
        <dbReference type="PROSITE-ProRule" id="PRU00261"/>
    </source>
</evidence>
<evidence type="ECO:0000259" key="5">
    <source>
        <dbReference type="PROSITE" id="PS50941"/>
    </source>
</evidence>
<evidence type="ECO:0000256" key="2">
    <source>
        <dbReference type="ARBA" id="ARBA00023026"/>
    </source>
</evidence>
<proteinExistence type="predicted"/>
<dbReference type="Gene3D" id="3.30.60.10">
    <property type="entry name" value="Endochitinase-like"/>
    <property type="match status" value="2"/>
</dbReference>
<dbReference type="EMBL" id="MNUE01000081">
    <property type="protein sequence ID" value="OJD29410.1"/>
    <property type="molecule type" value="Genomic_DNA"/>
</dbReference>
<feature type="signal peptide" evidence="4">
    <location>
        <begin position="1"/>
        <end position="19"/>
    </location>
</feature>
<dbReference type="InterPro" id="IPR036779">
    <property type="entry name" value="LysM_dom_sf"/>
</dbReference>
<evidence type="ECO:0000256" key="1">
    <source>
        <dbReference type="ARBA" id="ARBA00022669"/>
    </source>
</evidence>
<feature type="chain" id="PRO_5009656557" evidence="4">
    <location>
        <begin position="20"/>
        <end position="1118"/>
    </location>
</feature>
<name>A0A1J9QMW1_9PEZI</name>
<gene>
    <name evidence="7" type="ORF">BKCO1_8100033</name>
</gene>
<dbReference type="Pfam" id="PF01476">
    <property type="entry name" value="LysM"/>
    <property type="match status" value="1"/>
</dbReference>
<accession>A0A1J9QMW1</accession>
<dbReference type="GO" id="GO:0008061">
    <property type="term" value="F:chitin binding"/>
    <property type="evidence" value="ECO:0007669"/>
    <property type="project" value="UniProtKB-UniRule"/>
</dbReference>
<dbReference type="Proteomes" id="UP000183809">
    <property type="component" value="Unassembled WGS sequence"/>
</dbReference>
<reference evidence="7 8" key="1">
    <citation type="submission" date="2016-10" db="EMBL/GenBank/DDBJ databases">
        <title>Proteomics and genomics reveal pathogen-plant mechanisms compatible with a hemibiotrophic lifestyle of Diplodia corticola.</title>
        <authorList>
            <person name="Fernandes I."/>
            <person name="De Jonge R."/>
            <person name="Van De Peer Y."/>
            <person name="Devreese B."/>
            <person name="Alves A."/>
            <person name="Esteves A.C."/>
        </authorList>
    </citation>
    <scope>NUCLEOTIDE SEQUENCE [LARGE SCALE GENOMIC DNA]</scope>
    <source>
        <strain evidence="7 8">CBS 112549</strain>
    </source>
</reference>
<organism evidence="7 8">
    <name type="scientific">Diplodia corticola</name>
    <dbReference type="NCBI Taxonomy" id="236234"/>
    <lineage>
        <taxon>Eukaryota</taxon>
        <taxon>Fungi</taxon>
        <taxon>Dikarya</taxon>
        <taxon>Ascomycota</taxon>
        <taxon>Pezizomycotina</taxon>
        <taxon>Dothideomycetes</taxon>
        <taxon>Dothideomycetes incertae sedis</taxon>
        <taxon>Botryosphaeriales</taxon>
        <taxon>Botryosphaeriaceae</taxon>
        <taxon>Diplodia</taxon>
    </lineage>
</organism>
<evidence type="ECO:0000256" key="4">
    <source>
        <dbReference type="SAM" id="SignalP"/>
    </source>
</evidence>
<keyword evidence="4" id="KW-0732">Signal</keyword>
<keyword evidence="3" id="KW-1015">Disulfide bond</keyword>
<feature type="domain" description="LysM" evidence="6">
    <location>
        <begin position="432"/>
        <end position="478"/>
    </location>
</feature>
<dbReference type="GeneID" id="31019733"/>
<dbReference type="SMART" id="SM00270">
    <property type="entry name" value="ChtBD1"/>
    <property type="match status" value="3"/>
</dbReference>
<evidence type="ECO:0000313" key="7">
    <source>
        <dbReference type="EMBL" id="OJD29410.1"/>
    </source>
</evidence>
<dbReference type="Gene3D" id="3.10.350.10">
    <property type="entry name" value="LysM domain"/>
    <property type="match status" value="1"/>
</dbReference>
<evidence type="ECO:0000259" key="6">
    <source>
        <dbReference type="PROSITE" id="PS51782"/>
    </source>
</evidence>
<keyword evidence="2" id="KW-0843">Virulence</keyword>
<dbReference type="InterPro" id="IPR001002">
    <property type="entry name" value="Chitin-bd_1"/>
</dbReference>
<comment type="caution">
    <text evidence="7">The sequence shown here is derived from an EMBL/GenBank/DDBJ whole genome shotgun (WGS) entry which is preliminary data.</text>
</comment>
<dbReference type="SMART" id="SM00257">
    <property type="entry name" value="LysM"/>
    <property type="match status" value="1"/>
</dbReference>
<dbReference type="InterPro" id="IPR036861">
    <property type="entry name" value="Endochitinase-like_sf"/>
</dbReference>
<dbReference type="PROSITE" id="PS51782">
    <property type="entry name" value="LYSM"/>
    <property type="match status" value="1"/>
</dbReference>
<dbReference type="InterPro" id="IPR018392">
    <property type="entry name" value="LysM"/>
</dbReference>
<protein>
    <submittedName>
        <fullName evidence="7">Chitin-type 1</fullName>
    </submittedName>
</protein>
<dbReference type="InterPro" id="IPR052210">
    <property type="entry name" value="LysM1-like"/>
</dbReference>
<keyword evidence="1 3" id="KW-0147">Chitin-binding</keyword>
<keyword evidence="8" id="KW-1185">Reference proteome</keyword>
<feature type="domain" description="Chitin-binding type-1" evidence="5">
    <location>
        <begin position="489"/>
        <end position="535"/>
    </location>
</feature>
<dbReference type="CDD" id="cd00118">
    <property type="entry name" value="LysM"/>
    <property type="match status" value="1"/>
</dbReference>
<comment type="caution">
    <text evidence="3">Lacks conserved residue(s) required for the propagation of feature annotation.</text>
</comment>
<dbReference type="PANTHER" id="PTHR34997">
    <property type="entry name" value="AM15"/>
    <property type="match status" value="1"/>
</dbReference>
<dbReference type="PROSITE" id="PS50941">
    <property type="entry name" value="CHIT_BIND_I_2"/>
    <property type="match status" value="2"/>
</dbReference>
<dbReference type="RefSeq" id="XP_020125670.1">
    <property type="nucleotide sequence ID" value="XM_020279470.1"/>
</dbReference>
<dbReference type="SUPFAM" id="SSF54106">
    <property type="entry name" value="LysM domain"/>
    <property type="match status" value="1"/>
</dbReference>
<feature type="disulfide bond" evidence="3">
    <location>
        <begin position="633"/>
        <end position="647"/>
    </location>
</feature>
<feature type="domain" description="Chitin-binding type-1" evidence="5">
    <location>
        <begin position="612"/>
        <end position="672"/>
    </location>
</feature>
<dbReference type="STRING" id="236234.A0A1J9QMW1"/>
<dbReference type="AlphaFoldDB" id="A0A1J9QMW1"/>
<dbReference type="PANTHER" id="PTHR34997:SF1">
    <property type="entry name" value="PEPTIDOGLYCAN-BINDING LYSIN DOMAIN"/>
    <property type="match status" value="1"/>
</dbReference>
<evidence type="ECO:0000313" key="8">
    <source>
        <dbReference type="Proteomes" id="UP000183809"/>
    </source>
</evidence>
<feature type="disulfide bond" evidence="3">
    <location>
        <begin position="509"/>
        <end position="523"/>
    </location>
</feature>
<dbReference type="OrthoDB" id="5985073at2759"/>
<dbReference type="SUPFAM" id="SSF57016">
    <property type="entry name" value="Plant lectins/antimicrobial peptides"/>
    <property type="match status" value="3"/>
</dbReference>